<dbReference type="Pfam" id="PF11298">
    <property type="entry name" value="DUF3099"/>
    <property type="match status" value="1"/>
</dbReference>
<feature type="transmembrane region" description="Helical" evidence="1">
    <location>
        <begin position="51"/>
        <end position="71"/>
    </location>
</feature>
<keyword evidence="1" id="KW-1133">Transmembrane helix</keyword>
<feature type="transmembrane region" description="Helical" evidence="1">
    <location>
        <begin position="28"/>
        <end position="45"/>
    </location>
</feature>
<sequence>MPHPEQVTSITTVPEPASVDRDRRTRQYLAMMGLRTLCFVLAYFAEGWLRWTCVVLAVVLPYIAVVVANAVRPQVDTTVAPVPRDQLTR</sequence>
<dbReference type="EMBL" id="VIUW01000003">
    <property type="protein sequence ID" value="TWD14799.1"/>
    <property type="molecule type" value="Genomic_DNA"/>
</dbReference>
<gene>
    <name evidence="2" type="ORF">FB557_2224</name>
</gene>
<keyword evidence="3" id="KW-1185">Reference proteome</keyword>
<keyword evidence="1" id="KW-0812">Transmembrane</keyword>
<dbReference type="AlphaFoldDB" id="A0A560WAX2"/>
<evidence type="ECO:0000313" key="3">
    <source>
        <dbReference type="Proteomes" id="UP000315628"/>
    </source>
</evidence>
<keyword evidence="1" id="KW-0472">Membrane</keyword>
<organism evidence="2 3">
    <name type="scientific">Marihabitans asiaticum</name>
    <dbReference type="NCBI Taxonomy" id="415218"/>
    <lineage>
        <taxon>Bacteria</taxon>
        <taxon>Bacillati</taxon>
        <taxon>Actinomycetota</taxon>
        <taxon>Actinomycetes</taxon>
        <taxon>Micrococcales</taxon>
        <taxon>Intrasporangiaceae</taxon>
        <taxon>Marihabitans</taxon>
    </lineage>
</organism>
<dbReference type="InterPro" id="IPR021449">
    <property type="entry name" value="DUF3099"/>
</dbReference>
<dbReference type="OrthoDB" id="4229919at2"/>
<reference evidence="2 3" key="1">
    <citation type="submission" date="2019-06" db="EMBL/GenBank/DDBJ databases">
        <title>Sequencing the genomes of 1000 actinobacteria strains.</title>
        <authorList>
            <person name="Klenk H.-P."/>
        </authorList>
    </citation>
    <scope>NUCLEOTIDE SEQUENCE [LARGE SCALE GENOMIC DNA]</scope>
    <source>
        <strain evidence="2 3">DSM 18935</strain>
    </source>
</reference>
<comment type="caution">
    <text evidence="2">The sequence shown here is derived from an EMBL/GenBank/DDBJ whole genome shotgun (WGS) entry which is preliminary data.</text>
</comment>
<name>A0A560WAX2_9MICO</name>
<evidence type="ECO:0000256" key="1">
    <source>
        <dbReference type="SAM" id="Phobius"/>
    </source>
</evidence>
<proteinExistence type="predicted"/>
<dbReference type="Proteomes" id="UP000315628">
    <property type="component" value="Unassembled WGS sequence"/>
</dbReference>
<evidence type="ECO:0000313" key="2">
    <source>
        <dbReference type="EMBL" id="TWD14799.1"/>
    </source>
</evidence>
<accession>A0A560WAX2</accession>
<protein>
    <submittedName>
        <fullName evidence="2">DUF3099 family protein</fullName>
    </submittedName>
</protein>
<dbReference type="RefSeq" id="WP_144857629.1">
    <property type="nucleotide sequence ID" value="NZ_BAAAYT010000002.1"/>
</dbReference>